<comment type="caution">
    <text evidence="2">The sequence shown here is derived from an EMBL/GenBank/DDBJ whole genome shotgun (WGS) entry which is preliminary data.</text>
</comment>
<dbReference type="Proteomes" id="UP000499080">
    <property type="component" value="Unassembled WGS sequence"/>
</dbReference>
<accession>A0A4Y2D3Q6</accession>
<name>A0A4Y2D3Q6_ARAVE</name>
<sequence>MKVLKKRKKNLKNLGPVVEKSPDYYLIHTGASHHVSSKLNWFTLCKMFDAPLPLRLGNGRCMYAKGIGDIQIEMLVKGKWNPG</sequence>
<organism evidence="2 3">
    <name type="scientific">Araneus ventricosus</name>
    <name type="common">Orbweaver spider</name>
    <name type="synonym">Epeira ventricosa</name>
    <dbReference type="NCBI Taxonomy" id="182803"/>
    <lineage>
        <taxon>Eukaryota</taxon>
        <taxon>Metazoa</taxon>
        <taxon>Ecdysozoa</taxon>
        <taxon>Arthropoda</taxon>
        <taxon>Chelicerata</taxon>
        <taxon>Arachnida</taxon>
        <taxon>Araneae</taxon>
        <taxon>Araneomorphae</taxon>
        <taxon>Entelegynae</taxon>
        <taxon>Araneoidea</taxon>
        <taxon>Araneidae</taxon>
        <taxon>Araneus</taxon>
    </lineage>
</organism>
<evidence type="ECO:0000313" key="3">
    <source>
        <dbReference type="Proteomes" id="UP000499080"/>
    </source>
</evidence>
<proteinExistence type="predicted"/>
<gene>
    <name evidence="2" type="ORF">AVEN_171425_1</name>
</gene>
<feature type="domain" description="Retrovirus-related Pol polyprotein from transposon TNT 1-94-like beta-barrel" evidence="1">
    <location>
        <begin position="26"/>
        <end position="78"/>
    </location>
</feature>
<protein>
    <recommendedName>
        <fullName evidence="1">Retrovirus-related Pol polyprotein from transposon TNT 1-94-like beta-barrel domain-containing protein</fullName>
    </recommendedName>
</protein>
<evidence type="ECO:0000259" key="1">
    <source>
        <dbReference type="Pfam" id="PF22936"/>
    </source>
</evidence>
<reference evidence="2 3" key="1">
    <citation type="journal article" date="2019" name="Sci. Rep.">
        <title>Orb-weaving spider Araneus ventricosus genome elucidates the spidroin gene catalogue.</title>
        <authorList>
            <person name="Kono N."/>
            <person name="Nakamura H."/>
            <person name="Ohtoshi R."/>
            <person name="Moran D.A.P."/>
            <person name="Shinohara A."/>
            <person name="Yoshida Y."/>
            <person name="Fujiwara M."/>
            <person name="Mori M."/>
            <person name="Tomita M."/>
            <person name="Arakawa K."/>
        </authorList>
    </citation>
    <scope>NUCLEOTIDE SEQUENCE [LARGE SCALE GENOMIC DNA]</scope>
</reference>
<dbReference type="InterPro" id="IPR054722">
    <property type="entry name" value="PolX-like_BBD"/>
</dbReference>
<dbReference type="Pfam" id="PF22936">
    <property type="entry name" value="Pol_BBD"/>
    <property type="match status" value="1"/>
</dbReference>
<keyword evidence="3" id="KW-1185">Reference proteome</keyword>
<dbReference type="EMBL" id="BGPR01000292">
    <property type="protein sequence ID" value="GBM10939.1"/>
    <property type="molecule type" value="Genomic_DNA"/>
</dbReference>
<evidence type="ECO:0000313" key="2">
    <source>
        <dbReference type="EMBL" id="GBM10939.1"/>
    </source>
</evidence>
<dbReference type="AlphaFoldDB" id="A0A4Y2D3Q6"/>